<accession>A0ABS2L051</accession>
<name>A0ABS2L051_9MICO</name>
<dbReference type="EMBL" id="JAFBBU010000001">
    <property type="protein sequence ID" value="MBM7470458.1"/>
    <property type="molecule type" value="Genomic_DNA"/>
</dbReference>
<evidence type="ECO:0000256" key="1">
    <source>
        <dbReference type="SAM" id="MobiDB-lite"/>
    </source>
</evidence>
<evidence type="ECO:0000313" key="3">
    <source>
        <dbReference type="Proteomes" id="UP000776164"/>
    </source>
</evidence>
<organism evidence="2 3">
    <name type="scientific">Subtercola frigoramans</name>
    <dbReference type="NCBI Taxonomy" id="120298"/>
    <lineage>
        <taxon>Bacteria</taxon>
        <taxon>Bacillati</taxon>
        <taxon>Actinomycetota</taxon>
        <taxon>Actinomycetes</taxon>
        <taxon>Micrococcales</taxon>
        <taxon>Microbacteriaceae</taxon>
        <taxon>Subtercola</taxon>
    </lineage>
</organism>
<gene>
    <name evidence="2" type="ORF">JOE66_000092</name>
</gene>
<feature type="region of interest" description="Disordered" evidence="1">
    <location>
        <begin position="34"/>
        <end position="53"/>
    </location>
</feature>
<protein>
    <submittedName>
        <fullName evidence="2">Uncharacterized protein</fullName>
    </submittedName>
</protein>
<dbReference type="RefSeq" id="WP_205106210.1">
    <property type="nucleotide sequence ID" value="NZ_BAAAHT010000001.1"/>
</dbReference>
<keyword evidence="3" id="KW-1185">Reference proteome</keyword>
<comment type="caution">
    <text evidence="2">The sequence shown here is derived from an EMBL/GenBank/DDBJ whole genome shotgun (WGS) entry which is preliminary data.</text>
</comment>
<dbReference type="Proteomes" id="UP000776164">
    <property type="component" value="Unassembled WGS sequence"/>
</dbReference>
<reference evidence="2 3" key="1">
    <citation type="submission" date="2021-01" db="EMBL/GenBank/DDBJ databases">
        <title>Sequencing the genomes of 1000 actinobacteria strains.</title>
        <authorList>
            <person name="Klenk H.-P."/>
        </authorList>
    </citation>
    <scope>NUCLEOTIDE SEQUENCE [LARGE SCALE GENOMIC DNA]</scope>
    <source>
        <strain evidence="2 3">DSM 13057</strain>
    </source>
</reference>
<proteinExistence type="predicted"/>
<sequence>MATLLRSSGARRNKRVPLTSRVAVLASRAQHAAGQISRLGRQPDARGPVGASQMSVSIPHSDFLRWVNIRLICRLALAKSDTDALG</sequence>
<evidence type="ECO:0000313" key="2">
    <source>
        <dbReference type="EMBL" id="MBM7470458.1"/>
    </source>
</evidence>